<accession>A0A147JC44</accession>
<dbReference type="Gene3D" id="1.20.1050.10">
    <property type="match status" value="1"/>
</dbReference>
<organism evidence="2 3">
    <name type="scientific">Sphingomonas sanguinis</name>
    <dbReference type="NCBI Taxonomy" id="33051"/>
    <lineage>
        <taxon>Bacteria</taxon>
        <taxon>Pseudomonadati</taxon>
        <taxon>Pseudomonadota</taxon>
        <taxon>Alphaproteobacteria</taxon>
        <taxon>Sphingomonadales</taxon>
        <taxon>Sphingomonadaceae</taxon>
        <taxon>Sphingomonas</taxon>
    </lineage>
</organism>
<comment type="caution">
    <text evidence="2">The sequence shown here is derived from an EMBL/GenBank/DDBJ whole genome shotgun (WGS) entry which is preliminary data.</text>
</comment>
<keyword evidence="1" id="KW-1133">Transmembrane helix</keyword>
<evidence type="ECO:0000313" key="3">
    <source>
        <dbReference type="Proteomes" id="UP000074410"/>
    </source>
</evidence>
<reference evidence="2 3" key="1">
    <citation type="journal article" date="2016" name="Front. Microbiol.">
        <title>Genomic Resource of Rice Seed Associated Bacteria.</title>
        <authorList>
            <person name="Midha S."/>
            <person name="Bansal K."/>
            <person name="Sharma S."/>
            <person name="Kumar N."/>
            <person name="Patil P.P."/>
            <person name="Chaudhry V."/>
            <person name="Patil P.B."/>
        </authorList>
    </citation>
    <scope>NUCLEOTIDE SEQUENCE [LARGE SCALE GENOMIC DNA]</scope>
    <source>
        <strain evidence="2 3">NS258</strain>
    </source>
</reference>
<dbReference type="PATRIC" id="fig|33051.5.peg.1019"/>
<evidence type="ECO:0008006" key="4">
    <source>
        <dbReference type="Google" id="ProtNLM"/>
    </source>
</evidence>
<proteinExistence type="predicted"/>
<name>A0A147JC44_9SPHN</name>
<keyword evidence="1" id="KW-0472">Membrane</keyword>
<dbReference type="SUPFAM" id="SSF47616">
    <property type="entry name" value="GST C-terminal domain-like"/>
    <property type="match status" value="1"/>
</dbReference>
<evidence type="ECO:0000313" key="2">
    <source>
        <dbReference type="EMBL" id="KTW16878.1"/>
    </source>
</evidence>
<evidence type="ECO:0000256" key="1">
    <source>
        <dbReference type="SAM" id="Phobius"/>
    </source>
</evidence>
<dbReference type="EMBL" id="LDTC01000017">
    <property type="protein sequence ID" value="KTW16878.1"/>
    <property type="molecule type" value="Genomic_DNA"/>
</dbReference>
<dbReference type="Proteomes" id="UP000074410">
    <property type="component" value="Unassembled WGS sequence"/>
</dbReference>
<sequence>MLTFAPMVDSETTRLVLRHYGIPYVERDHLFGWVSLLTLLHGGYGAVPLVYRLGMRLTGPRPIVDRCDAALPAATRLVPVEPDLNRQVEADWKTFNGGMGADTAVFAYFHLLPARALMTPIFAAPVPPAEARLTPMVYPVLRFLFRTLLRLSPARATQAADNIRAAFDATDLRIADGRRYLCGDRLTLGDIALAAASAPLLQPAGYGAKMPPVDAMPDAIANFIGELRAHPTAAFVDRLYADAFGAATADAD</sequence>
<keyword evidence="1" id="KW-0812">Transmembrane</keyword>
<feature type="transmembrane region" description="Helical" evidence="1">
    <location>
        <begin position="30"/>
        <end position="51"/>
    </location>
</feature>
<protein>
    <recommendedName>
        <fullName evidence="4">Glutathione S-transferase</fullName>
    </recommendedName>
</protein>
<gene>
    <name evidence="2" type="ORF">NS258_03235</name>
</gene>
<dbReference type="Pfam" id="PF13410">
    <property type="entry name" value="GST_C_2"/>
    <property type="match status" value="1"/>
</dbReference>
<dbReference type="AlphaFoldDB" id="A0A147JC44"/>
<dbReference type="InterPro" id="IPR036282">
    <property type="entry name" value="Glutathione-S-Trfase_C_sf"/>
</dbReference>